<keyword evidence="6" id="KW-0119">Carbohydrate metabolism</keyword>
<dbReference type="InterPro" id="IPR020568">
    <property type="entry name" value="Ribosomal_Su5_D2-typ_SF"/>
</dbReference>
<dbReference type="SUPFAM" id="SSF55060">
    <property type="entry name" value="GHMP Kinase, C-terminal domain"/>
    <property type="match status" value="1"/>
</dbReference>
<keyword evidence="2 11" id="KW-0808">Transferase</keyword>
<dbReference type="PROSITE" id="PS00627">
    <property type="entry name" value="GHMP_KINASES_ATP"/>
    <property type="match status" value="1"/>
</dbReference>
<dbReference type="Pfam" id="PF00288">
    <property type="entry name" value="GHMP_kinases_N"/>
    <property type="match status" value="1"/>
</dbReference>
<evidence type="ECO:0000313" key="11">
    <source>
        <dbReference type="EMBL" id="MBD7994021.1"/>
    </source>
</evidence>
<feature type="domain" description="GHMP kinase N-terminal" evidence="8">
    <location>
        <begin position="110"/>
        <end position="183"/>
    </location>
</feature>
<keyword evidence="5" id="KW-0067">ATP-binding</keyword>
<sequence length="399" mass="41380">MSASGVEAAAAVTELFTAAYGRPPSGIWSAPGRVNLIGEHTDYNLGFVFPLAINRRARVAVSPRGDGLLRMATSGTGEPAEIRTVDLAPGRLEGWSRYVAGVHWAFGLRGIEVPGMDVLLDSDVPVGAGLSSSAAIECAVALAVNELSGAQLPPEELVLLCQQAENDFAGAPTGILDQSASLLCAAGHGLFLDCRSRESRLVPLDFAAEDMVALVIDTKVSHAHDSGGYADRRRDCERAAEALGVGSLREIGLPELVLAAGQLDHQAYRRARHVVSENARVESVVGHLETGKPIAKLGPVLASSHESLRDDFEVSCPELDLAVEAAMAAGAAGARMTGGGFGGSALALVRAAHAERVERAVIRAFANAGFAPPEVFAVAPGAGAHRDSGNPDPLQPGRS</sequence>
<dbReference type="InterPro" id="IPR006203">
    <property type="entry name" value="GHMP_knse_ATP-bd_CS"/>
</dbReference>
<evidence type="ECO:0000259" key="10">
    <source>
        <dbReference type="Pfam" id="PF10509"/>
    </source>
</evidence>
<evidence type="ECO:0000259" key="8">
    <source>
        <dbReference type="Pfam" id="PF00288"/>
    </source>
</evidence>
<evidence type="ECO:0000313" key="12">
    <source>
        <dbReference type="Proteomes" id="UP000609874"/>
    </source>
</evidence>
<reference evidence="11 12" key="1">
    <citation type="submission" date="2020-08" db="EMBL/GenBank/DDBJ databases">
        <title>A Genomic Blueprint of the Chicken Gut Microbiome.</title>
        <authorList>
            <person name="Gilroy R."/>
            <person name="Ravi A."/>
            <person name="Getino M."/>
            <person name="Pursley I."/>
            <person name="Horton D.L."/>
            <person name="Alikhan N.-F."/>
            <person name="Baker D."/>
            <person name="Gharbi K."/>
            <person name="Hall N."/>
            <person name="Watson M."/>
            <person name="Adriaenssens E.M."/>
            <person name="Foster-Nyarko E."/>
            <person name="Jarju S."/>
            <person name="Secka A."/>
            <person name="Antonio M."/>
            <person name="Oren A."/>
            <person name="Chaudhuri R."/>
            <person name="La Ragione R.M."/>
            <person name="Hildebrand F."/>
            <person name="Pallen M.J."/>
        </authorList>
    </citation>
    <scope>NUCLEOTIDE SEQUENCE [LARGE SCALE GENOMIC DNA]</scope>
    <source>
        <strain evidence="11 12">Sa2CUA1</strain>
    </source>
</reference>
<dbReference type="InterPro" id="IPR019539">
    <property type="entry name" value="GalKase_N"/>
</dbReference>
<dbReference type="GO" id="GO:0004335">
    <property type="term" value="F:galactokinase activity"/>
    <property type="evidence" value="ECO:0007669"/>
    <property type="project" value="UniProtKB-EC"/>
</dbReference>
<evidence type="ECO:0000256" key="4">
    <source>
        <dbReference type="ARBA" id="ARBA00022777"/>
    </source>
</evidence>
<organism evidence="11 12">
    <name type="scientific">Arthrobacter gallicola</name>
    <dbReference type="NCBI Taxonomy" id="2762225"/>
    <lineage>
        <taxon>Bacteria</taxon>
        <taxon>Bacillati</taxon>
        <taxon>Actinomycetota</taxon>
        <taxon>Actinomycetes</taxon>
        <taxon>Micrococcales</taxon>
        <taxon>Micrococcaceae</taxon>
        <taxon>Arthrobacter</taxon>
    </lineage>
</organism>
<dbReference type="InterPro" id="IPR006204">
    <property type="entry name" value="GHMP_kinase_N_dom"/>
</dbReference>
<dbReference type="EMBL" id="JACSQD010000001">
    <property type="protein sequence ID" value="MBD7994021.1"/>
    <property type="molecule type" value="Genomic_DNA"/>
</dbReference>
<dbReference type="Pfam" id="PF08544">
    <property type="entry name" value="GHMP_kinases_C"/>
    <property type="match status" value="1"/>
</dbReference>
<proteinExistence type="inferred from homology"/>
<evidence type="ECO:0000259" key="9">
    <source>
        <dbReference type="Pfam" id="PF08544"/>
    </source>
</evidence>
<dbReference type="Pfam" id="PF10509">
    <property type="entry name" value="GalKase_gal_bdg"/>
    <property type="match status" value="1"/>
</dbReference>
<dbReference type="InterPro" id="IPR006206">
    <property type="entry name" value="Mevalonate/galactokinase"/>
</dbReference>
<dbReference type="RefSeq" id="WP_191806416.1">
    <property type="nucleotide sequence ID" value="NZ_JACSQD010000001.1"/>
</dbReference>
<comment type="caution">
    <text evidence="11">The sequence shown here is derived from an EMBL/GenBank/DDBJ whole genome shotgun (WGS) entry which is preliminary data.</text>
</comment>
<dbReference type="PRINTS" id="PR00959">
    <property type="entry name" value="MEVGALKINASE"/>
</dbReference>
<evidence type="ECO:0000256" key="1">
    <source>
        <dbReference type="ARBA" id="ARBA00006566"/>
    </source>
</evidence>
<keyword evidence="4" id="KW-0418">Kinase</keyword>
<keyword evidence="6" id="KW-0299">Galactose metabolism</keyword>
<evidence type="ECO:0000256" key="7">
    <source>
        <dbReference type="NCBIfam" id="TIGR00131"/>
    </source>
</evidence>
<dbReference type="PANTHER" id="PTHR10457">
    <property type="entry name" value="MEVALONATE KINASE/GALACTOKINASE"/>
    <property type="match status" value="1"/>
</dbReference>
<dbReference type="InterPro" id="IPR000705">
    <property type="entry name" value="Galactokinase"/>
</dbReference>
<dbReference type="PRINTS" id="PR00473">
    <property type="entry name" value="GALCTOKINASE"/>
</dbReference>
<name>A0ABR8UPJ0_9MICC</name>
<accession>A0ABR8UPJ0</accession>
<dbReference type="PROSITE" id="PS00106">
    <property type="entry name" value="GALACTOKINASE"/>
    <property type="match status" value="1"/>
</dbReference>
<protein>
    <recommendedName>
        <fullName evidence="7">Galactokinase</fullName>
        <ecNumber evidence="7">2.7.1.6</ecNumber>
    </recommendedName>
</protein>
<dbReference type="NCBIfam" id="TIGR00131">
    <property type="entry name" value="gal_kin"/>
    <property type="match status" value="1"/>
</dbReference>
<dbReference type="InterPro" id="IPR019741">
    <property type="entry name" value="Galactokinase_CS"/>
</dbReference>
<feature type="domain" description="GHMP kinase C-terminal" evidence="9">
    <location>
        <begin position="297"/>
        <end position="366"/>
    </location>
</feature>
<keyword evidence="3" id="KW-0547">Nucleotide-binding</keyword>
<dbReference type="SUPFAM" id="SSF54211">
    <property type="entry name" value="Ribosomal protein S5 domain 2-like"/>
    <property type="match status" value="1"/>
</dbReference>
<dbReference type="PIRSF" id="PIRSF000530">
    <property type="entry name" value="Galactokinase"/>
    <property type="match status" value="1"/>
</dbReference>
<evidence type="ECO:0000256" key="6">
    <source>
        <dbReference type="ARBA" id="ARBA00023144"/>
    </source>
</evidence>
<dbReference type="Proteomes" id="UP000609874">
    <property type="component" value="Unassembled WGS sequence"/>
</dbReference>
<dbReference type="EC" id="2.7.1.6" evidence="7"/>
<evidence type="ECO:0000256" key="3">
    <source>
        <dbReference type="ARBA" id="ARBA00022741"/>
    </source>
</evidence>
<comment type="similarity">
    <text evidence="1">Belongs to the GHMP kinase family. GalK subfamily.</text>
</comment>
<evidence type="ECO:0000256" key="2">
    <source>
        <dbReference type="ARBA" id="ARBA00022679"/>
    </source>
</evidence>
<dbReference type="Gene3D" id="3.30.230.10">
    <property type="match status" value="1"/>
</dbReference>
<dbReference type="PANTHER" id="PTHR10457:SF7">
    <property type="entry name" value="GALACTOKINASE-RELATED"/>
    <property type="match status" value="1"/>
</dbReference>
<feature type="domain" description="Galactokinase N-terminal" evidence="10">
    <location>
        <begin position="14"/>
        <end position="63"/>
    </location>
</feature>
<dbReference type="InterPro" id="IPR014721">
    <property type="entry name" value="Ribsml_uS5_D2-typ_fold_subgr"/>
</dbReference>
<gene>
    <name evidence="11" type="primary">galK</name>
    <name evidence="11" type="ORF">H9639_01750</name>
</gene>
<dbReference type="InterPro" id="IPR036554">
    <property type="entry name" value="GHMP_kinase_C_sf"/>
</dbReference>
<dbReference type="InterPro" id="IPR013750">
    <property type="entry name" value="GHMP_kinase_C_dom"/>
</dbReference>
<dbReference type="Gene3D" id="3.30.70.890">
    <property type="entry name" value="GHMP kinase, C-terminal domain"/>
    <property type="match status" value="1"/>
</dbReference>
<evidence type="ECO:0000256" key="5">
    <source>
        <dbReference type="ARBA" id="ARBA00022840"/>
    </source>
</evidence>
<keyword evidence="12" id="KW-1185">Reference proteome</keyword>